<keyword evidence="5" id="KW-1185">Reference proteome</keyword>
<dbReference type="Proteomes" id="UP000275385">
    <property type="component" value="Unassembled WGS sequence"/>
</dbReference>
<organism evidence="4 5">
    <name type="scientific">Coniochaeta pulveracea</name>
    <dbReference type="NCBI Taxonomy" id="177199"/>
    <lineage>
        <taxon>Eukaryota</taxon>
        <taxon>Fungi</taxon>
        <taxon>Dikarya</taxon>
        <taxon>Ascomycota</taxon>
        <taxon>Pezizomycotina</taxon>
        <taxon>Sordariomycetes</taxon>
        <taxon>Sordariomycetidae</taxon>
        <taxon>Coniochaetales</taxon>
        <taxon>Coniochaetaceae</taxon>
        <taxon>Coniochaeta</taxon>
    </lineage>
</organism>
<accession>A0A420YEA8</accession>
<dbReference type="SUPFAM" id="SSF50630">
    <property type="entry name" value="Acid proteases"/>
    <property type="match status" value="1"/>
</dbReference>
<dbReference type="InterPro" id="IPR021109">
    <property type="entry name" value="Peptidase_aspartic_dom_sf"/>
</dbReference>
<feature type="region of interest" description="Disordered" evidence="1">
    <location>
        <begin position="479"/>
        <end position="504"/>
    </location>
</feature>
<dbReference type="STRING" id="177199.A0A420YEA8"/>
<dbReference type="OrthoDB" id="5361565at2759"/>
<reference evidence="4 5" key="1">
    <citation type="submission" date="2018-08" db="EMBL/GenBank/DDBJ databases">
        <title>Draft genome of the lignicolous fungus Coniochaeta pulveracea.</title>
        <authorList>
            <person name="Borstlap C.J."/>
            <person name="De Witt R.N."/>
            <person name="Botha A."/>
            <person name="Volschenk H."/>
        </authorList>
    </citation>
    <scope>NUCLEOTIDE SEQUENCE [LARGE SCALE GENOMIC DNA]</scope>
    <source>
        <strain evidence="4 5">CAB683</strain>
    </source>
</reference>
<keyword evidence="2" id="KW-1133">Transmembrane helix</keyword>
<dbReference type="InterPro" id="IPR033121">
    <property type="entry name" value="PEPTIDASE_A1"/>
</dbReference>
<dbReference type="PROSITE" id="PS51767">
    <property type="entry name" value="PEPTIDASE_A1"/>
    <property type="match status" value="1"/>
</dbReference>
<keyword evidence="2" id="KW-0812">Transmembrane</keyword>
<evidence type="ECO:0000313" key="4">
    <source>
        <dbReference type="EMBL" id="RKU46226.1"/>
    </source>
</evidence>
<evidence type="ECO:0000259" key="3">
    <source>
        <dbReference type="PROSITE" id="PS51767"/>
    </source>
</evidence>
<dbReference type="AlphaFoldDB" id="A0A420YEA8"/>
<evidence type="ECO:0000256" key="1">
    <source>
        <dbReference type="SAM" id="MobiDB-lite"/>
    </source>
</evidence>
<comment type="caution">
    <text evidence="4">The sequence shown here is derived from an EMBL/GenBank/DDBJ whole genome shotgun (WGS) entry which is preliminary data.</text>
</comment>
<sequence length="592" mass="64365">MCTCVAFSFYESVGHRVPTSSYLVEDAVKNETERNIAMAYFGIRLPCSFVSCLCSLVAVSVAATSCGPPVFSLPLQDVQVLPDVKDSYMRGIPLQVGTPPQNLVVLPWPELNNTWLYDYLPFCDTSIIFSDTICKIRRGDFFYENTSTTYQKKKGMGAAGGATTETDLKGSELGIQSLISTSLIGTDTLQFEGHNLAEFPLGIPRSNWDHGYTILHAMGMGPNSTFLNKLVETGQTACRVWSIFWGRMWVDNPLNGSVVVGGYDEEKVIGTNYTQALDFSNKTGCWTGMKVSITGIDLVDRTGKTTSILSDSLTVDACIVPQRQLLLEAPSAIRDKFENVTATQNIGQSFGLHWSATLYDAQTAYDGDLRLSFSSGLEVTVPNDQFMVPFVSVDRNGSRIFNESQREFLMNGLLDQPPTLGRYFLTAAYLMVNHDAGTFTLWQANPTAASQLIPVLGERASSNADLCTSNSTGTTATQVVPAASGTSGAADGPSSSPQPAKRPSGGVIAGSVVAAVAIVASLAMLGLYVRRRKGRPERHVQLAEGQLLDSTVNKDKTLVRQTRLYEMHSDSRPYEVPGSAHMVYELDTRSTR</sequence>
<feature type="domain" description="Peptidase A1" evidence="3">
    <location>
        <begin position="90"/>
        <end position="442"/>
    </location>
</feature>
<evidence type="ECO:0000256" key="2">
    <source>
        <dbReference type="SAM" id="Phobius"/>
    </source>
</evidence>
<dbReference type="EMBL" id="QVQW01000015">
    <property type="protein sequence ID" value="RKU46226.1"/>
    <property type="molecule type" value="Genomic_DNA"/>
</dbReference>
<protein>
    <recommendedName>
        <fullName evidence="3">Peptidase A1 domain-containing protein</fullName>
    </recommendedName>
</protein>
<evidence type="ECO:0000313" key="5">
    <source>
        <dbReference type="Proteomes" id="UP000275385"/>
    </source>
</evidence>
<proteinExistence type="predicted"/>
<keyword evidence="2" id="KW-0472">Membrane</keyword>
<dbReference type="Gene3D" id="2.40.70.10">
    <property type="entry name" value="Acid Proteases"/>
    <property type="match status" value="2"/>
</dbReference>
<name>A0A420YEA8_9PEZI</name>
<gene>
    <name evidence="4" type="ORF">DL546_004282</name>
</gene>
<feature type="transmembrane region" description="Helical" evidence="2">
    <location>
        <begin position="507"/>
        <end position="529"/>
    </location>
</feature>